<evidence type="ECO:0000256" key="3">
    <source>
        <dbReference type="ARBA" id="ARBA00018228"/>
    </source>
</evidence>
<organism evidence="4 5">
    <name type="scientific">Chlamydia pecorum (strain ATCC VR-628 / DSM 29919 / E58)</name>
    <name type="common">Chlamydophila pecorum</name>
    <dbReference type="NCBI Taxonomy" id="331635"/>
    <lineage>
        <taxon>Bacteria</taxon>
        <taxon>Pseudomonadati</taxon>
        <taxon>Chlamydiota</taxon>
        <taxon>Chlamydiia</taxon>
        <taxon>Chlamydiales</taxon>
        <taxon>Chlamydiaceae</taxon>
        <taxon>Chlamydia/Chlamydophila group</taxon>
        <taxon>Chlamydia</taxon>
    </lineage>
</organism>
<proteinExistence type="inferred from homology"/>
<keyword evidence="5" id="KW-1185">Reference proteome</keyword>
<dbReference type="AlphaFoldDB" id="A0AA34RCL9"/>
<evidence type="ECO:0000313" key="4">
    <source>
        <dbReference type="EMBL" id="AEB41270.1"/>
    </source>
</evidence>
<comment type="similarity">
    <text evidence="2">Belongs to the TolB family.</text>
</comment>
<dbReference type="EMBL" id="CP002608">
    <property type="protein sequence ID" value="AEB41270.1"/>
    <property type="molecule type" value="Genomic_DNA"/>
</dbReference>
<dbReference type="Proteomes" id="UP000008305">
    <property type="component" value="Chromosome"/>
</dbReference>
<evidence type="ECO:0000256" key="1">
    <source>
        <dbReference type="ARBA" id="ARBA00004418"/>
    </source>
</evidence>
<dbReference type="PANTHER" id="PTHR36842">
    <property type="entry name" value="PROTEIN TOLB HOMOLOG"/>
    <property type="match status" value="1"/>
</dbReference>
<dbReference type="NCBIfam" id="NF002183">
    <property type="entry name" value="PRK01029.1"/>
    <property type="match status" value="1"/>
</dbReference>
<dbReference type="Pfam" id="PF07676">
    <property type="entry name" value="PD40"/>
    <property type="match status" value="3"/>
</dbReference>
<dbReference type="Gene3D" id="2.120.10.30">
    <property type="entry name" value="TolB, C-terminal domain"/>
    <property type="match status" value="1"/>
</dbReference>
<dbReference type="GO" id="GO:0042597">
    <property type="term" value="C:periplasmic space"/>
    <property type="evidence" value="ECO:0007669"/>
    <property type="project" value="UniProtKB-SubCell"/>
</dbReference>
<evidence type="ECO:0000313" key="5">
    <source>
        <dbReference type="Proteomes" id="UP000008305"/>
    </source>
</evidence>
<sequence length="423" mass="46921">MLRRLCLGVFLCFSHLHAHDLEVVVATESALLPLKISYSVEDTKHQKYLRSLIDIFQSDLALGDRLLPQLVPSPPPSSELQLSLHLRYPTLSVILLRPKQSPQTLHSLTLSQDLSHDRQQIHQAADIVHHALTGIPGISSGRIIFSRSKGGKTQELKQGELWAVDYDGGNLVPLTKEASLSVTPKWADLSADSPYFYVSYKLGVPKIFLGSLKNTEGKKALSLTGNQLMPVYSPKKKLLAFIADTYGNPDLFIQAFSPYSGFLGRPRRLLNETFGTQGSPSFNPQGSQLVFVSNRDGRPRLYIMNLDPEPQSPRLLTKKYRNCSCPTWSPDGKKIAFCSVIKGTRQICVYDLTSGEGSQLTTSPQDKEGPSWAADSRHLVFSSGNAEESELYLLSLITKKTKKIVIGSGEKRFPSWGAFLHNK</sequence>
<dbReference type="SUPFAM" id="SSF82171">
    <property type="entry name" value="DPP6 N-terminal domain-like"/>
    <property type="match status" value="1"/>
</dbReference>
<dbReference type="RefSeq" id="WP_013712348.1">
    <property type="nucleotide sequence ID" value="NC_015408.1"/>
</dbReference>
<dbReference type="InterPro" id="IPR011042">
    <property type="entry name" value="6-blade_b-propeller_TolB-like"/>
</dbReference>
<evidence type="ECO:0000256" key="2">
    <source>
        <dbReference type="ARBA" id="ARBA00009820"/>
    </source>
</evidence>
<reference evidence="4 5" key="1">
    <citation type="journal article" date="2011" name="J. Bacteriol.">
        <title>Genome sequence of the obligate intracellular animal pathogen Chlamydia pecorum E58.</title>
        <authorList>
            <person name="Mojica S."/>
            <person name="Huot Creasy H."/>
            <person name="Daugherty S."/>
            <person name="Read T.D."/>
            <person name="Kim T."/>
            <person name="Kaltenboeck B."/>
            <person name="Bavoil P."/>
            <person name="Myers G.S."/>
        </authorList>
    </citation>
    <scope>NUCLEOTIDE SEQUENCE [LARGE SCALE GENOMIC DNA]</scope>
    <source>
        <strain evidence="4 5">E58</strain>
    </source>
</reference>
<protein>
    <recommendedName>
        <fullName evidence="3">Protein TolB homolog</fullName>
    </recommendedName>
</protein>
<gene>
    <name evidence="4" type="primary">tolB</name>
    <name evidence="4" type="ordered locus">G5S_0259</name>
</gene>
<accession>A0AA34RCL9</accession>
<comment type="subcellular location">
    <subcellularLocation>
        <location evidence="1">Periplasm</location>
    </subcellularLocation>
</comment>
<name>A0AA34RCL9_CHLPE</name>
<dbReference type="InterPro" id="IPR011659">
    <property type="entry name" value="WD40"/>
</dbReference>
<dbReference type="KEGG" id="cpm:G5S_0259"/>
<dbReference type="PANTHER" id="PTHR36842:SF1">
    <property type="entry name" value="PROTEIN TOLB"/>
    <property type="match status" value="1"/>
</dbReference>